<dbReference type="EMBL" id="CACRXK020008957">
    <property type="protein sequence ID" value="CAB4016065.1"/>
    <property type="molecule type" value="Genomic_DNA"/>
</dbReference>
<evidence type="ECO:0000313" key="6">
    <source>
        <dbReference type="Proteomes" id="UP001152795"/>
    </source>
</evidence>
<dbReference type="OrthoDB" id="370281at2759"/>
<reference evidence="5" key="1">
    <citation type="submission" date="2020-04" db="EMBL/GenBank/DDBJ databases">
        <authorList>
            <person name="Alioto T."/>
            <person name="Alioto T."/>
            <person name="Gomez Garrido J."/>
        </authorList>
    </citation>
    <scope>NUCLEOTIDE SEQUENCE</scope>
    <source>
        <strain evidence="5">A484AB</strain>
    </source>
</reference>
<evidence type="ECO:0000256" key="3">
    <source>
        <dbReference type="ARBA" id="ARBA00022989"/>
    </source>
</evidence>
<accession>A0A7D9ITI4</accession>
<keyword evidence="3" id="KW-1133">Transmembrane helix</keyword>
<gene>
    <name evidence="5" type="ORF">PACLA_8A016194</name>
</gene>
<comment type="subcellular location">
    <subcellularLocation>
        <location evidence="1">Membrane</location>
        <topology evidence="1">Multi-pass membrane protein</topology>
    </subcellularLocation>
</comment>
<dbReference type="Proteomes" id="UP001152795">
    <property type="component" value="Unassembled WGS sequence"/>
</dbReference>
<comment type="caution">
    <text evidence="5">The sequence shown here is derived from an EMBL/GenBank/DDBJ whole genome shotgun (WGS) entry which is preliminary data.</text>
</comment>
<sequence>MYFAYGTKKKLRNVVIGLFFLFGGIEYGVIIPTLWLFLQHTYHANESYYSIVLSAFCFSSLITSPFFGAWIDFTRKTKVTLLVGLVFEIGGNFLYFSASSKYLVLIARLLCGVGDGVGSVLFAQIVRTSTVEERTAVLSMAMAARQIGLVLGPALNLATKNCNFYIGPFIVNNYRSPGILMCVIWSLMFILVIICYYDLPTDNAQVANTAAINDSYTSSVQNGDSVPLMKKLQRQPSFVDKLVLWKELLNEEVIVILMTQFIAFFALCTLEALFAPMMEYLLGWKETRNSYVYSLIGVEAIIVYGIVSKLSKRIADRWLMVIGLVLESAVIILYLILLAPAEPYDSTIFPTVAVGTFGIVLGLPFLAVGGVSLFSKITDERTQGQNLNLWFIKSEQNQGIV</sequence>
<dbReference type="PANTHER" id="PTHR23510">
    <property type="entry name" value="INNER MEMBRANE TRANSPORT PROTEIN YAJR"/>
    <property type="match status" value="1"/>
</dbReference>
<dbReference type="Gene3D" id="1.20.1250.20">
    <property type="entry name" value="MFS general substrate transporter like domains"/>
    <property type="match status" value="1"/>
</dbReference>
<dbReference type="PROSITE" id="PS50850">
    <property type="entry name" value="MFS"/>
    <property type="match status" value="1"/>
</dbReference>
<dbReference type="InterPro" id="IPR011701">
    <property type="entry name" value="MFS"/>
</dbReference>
<dbReference type="GO" id="GO:0016020">
    <property type="term" value="C:membrane"/>
    <property type="evidence" value="ECO:0007669"/>
    <property type="project" value="UniProtKB-SubCell"/>
</dbReference>
<evidence type="ECO:0000256" key="1">
    <source>
        <dbReference type="ARBA" id="ARBA00004141"/>
    </source>
</evidence>
<keyword evidence="4" id="KW-0472">Membrane</keyword>
<evidence type="ECO:0000256" key="4">
    <source>
        <dbReference type="ARBA" id="ARBA00023136"/>
    </source>
</evidence>
<dbReference type="InterPro" id="IPR020846">
    <property type="entry name" value="MFS_dom"/>
</dbReference>
<evidence type="ECO:0000256" key="2">
    <source>
        <dbReference type="ARBA" id="ARBA00022692"/>
    </source>
</evidence>
<dbReference type="SUPFAM" id="SSF103473">
    <property type="entry name" value="MFS general substrate transporter"/>
    <property type="match status" value="1"/>
</dbReference>
<dbReference type="InterPro" id="IPR036259">
    <property type="entry name" value="MFS_trans_sf"/>
</dbReference>
<evidence type="ECO:0000313" key="5">
    <source>
        <dbReference type="EMBL" id="CAB4016065.1"/>
    </source>
</evidence>
<dbReference type="InterPro" id="IPR051068">
    <property type="entry name" value="MFS_Domain-Containing_Protein"/>
</dbReference>
<protein>
    <submittedName>
        <fullName evidence="5">Major facilitator superfamily domain-containing 8-like</fullName>
    </submittedName>
</protein>
<dbReference type="AlphaFoldDB" id="A0A7D9ITI4"/>
<dbReference type="Pfam" id="PF07690">
    <property type="entry name" value="MFS_1"/>
    <property type="match status" value="1"/>
</dbReference>
<keyword evidence="6" id="KW-1185">Reference proteome</keyword>
<proteinExistence type="predicted"/>
<dbReference type="GO" id="GO:0022857">
    <property type="term" value="F:transmembrane transporter activity"/>
    <property type="evidence" value="ECO:0007669"/>
    <property type="project" value="InterPro"/>
</dbReference>
<organism evidence="5 6">
    <name type="scientific">Paramuricea clavata</name>
    <name type="common">Red gorgonian</name>
    <name type="synonym">Violescent sea-whip</name>
    <dbReference type="NCBI Taxonomy" id="317549"/>
    <lineage>
        <taxon>Eukaryota</taxon>
        <taxon>Metazoa</taxon>
        <taxon>Cnidaria</taxon>
        <taxon>Anthozoa</taxon>
        <taxon>Octocorallia</taxon>
        <taxon>Malacalcyonacea</taxon>
        <taxon>Plexauridae</taxon>
        <taxon>Paramuricea</taxon>
    </lineage>
</organism>
<keyword evidence="2" id="KW-0812">Transmembrane</keyword>
<dbReference type="PANTHER" id="PTHR23510:SF16">
    <property type="entry name" value="MAJOR FACILITATOR SUPERFAMILY (MFS) PROFILE DOMAIN-CONTAINING PROTEIN"/>
    <property type="match status" value="1"/>
</dbReference>
<name>A0A7D9ITI4_PARCT</name>